<evidence type="ECO:0000313" key="2">
    <source>
        <dbReference type="EMBL" id="KAJ8935523.1"/>
    </source>
</evidence>
<keyword evidence="3" id="KW-1185">Reference proteome</keyword>
<accession>A0AAV8X9H9</accession>
<dbReference type="AlphaFoldDB" id="A0AAV8X9H9"/>
<dbReference type="Proteomes" id="UP001162162">
    <property type="component" value="Unassembled WGS sequence"/>
</dbReference>
<dbReference type="EMBL" id="JAPWTK010000870">
    <property type="protein sequence ID" value="KAJ8935523.1"/>
    <property type="molecule type" value="Genomic_DNA"/>
</dbReference>
<reference evidence="2" key="1">
    <citation type="journal article" date="2023" name="Insect Mol. Biol.">
        <title>Genome sequencing provides insights into the evolution of gene families encoding plant cell wall-degrading enzymes in longhorned beetles.</title>
        <authorList>
            <person name="Shin N.R."/>
            <person name="Okamura Y."/>
            <person name="Kirsch R."/>
            <person name="Pauchet Y."/>
        </authorList>
    </citation>
    <scope>NUCLEOTIDE SEQUENCE</scope>
    <source>
        <strain evidence="2">AMC_N1</strain>
    </source>
</reference>
<name>A0AAV8X9H9_9CUCU</name>
<comment type="caution">
    <text evidence="2">The sequence shown here is derived from an EMBL/GenBank/DDBJ whole genome shotgun (WGS) entry which is preliminary data.</text>
</comment>
<organism evidence="2 3">
    <name type="scientific">Aromia moschata</name>
    <dbReference type="NCBI Taxonomy" id="1265417"/>
    <lineage>
        <taxon>Eukaryota</taxon>
        <taxon>Metazoa</taxon>
        <taxon>Ecdysozoa</taxon>
        <taxon>Arthropoda</taxon>
        <taxon>Hexapoda</taxon>
        <taxon>Insecta</taxon>
        <taxon>Pterygota</taxon>
        <taxon>Neoptera</taxon>
        <taxon>Endopterygota</taxon>
        <taxon>Coleoptera</taxon>
        <taxon>Polyphaga</taxon>
        <taxon>Cucujiformia</taxon>
        <taxon>Chrysomeloidea</taxon>
        <taxon>Cerambycidae</taxon>
        <taxon>Cerambycinae</taxon>
        <taxon>Callichromatini</taxon>
        <taxon>Aromia</taxon>
    </lineage>
</organism>
<dbReference type="InterPro" id="IPR032135">
    <property type="entry name" value="DUF4817"/>
</dbReference>
<evidence type="ECO:0000313" key="3">
    <source>
        <dbReference type="Proteomes" id="UP001162162"/>
    </source>
</evidence>
<dbReference type="Pfam" id="PF16087">
    <property type="entry name" value="DUF4817"/>
    <property type="match status" value="1"/>
</dbReference>
<evidence type="ECO:0000259" key="1">
    <source>
        <dbReference type="Pfam" id="PF16087"/>
    </source>
</evidence>
<protein>
    <recommendedName>
        <fullName evidence="1">DUF4817 domain-containing protein</fullName>
    </recommendedName>
</protein>
<gene>
    <name evidence="2" type="ORF">NQ318_005630</name>
</gene>
<sequence>MNSQQADSEACSNAYATPPLFLKMHGRKSHLKMSLKPSETIMQLQNELSPRVLFAVANIYEVCKLSNETGNVAPDLGTLRRRDLEGRHIGLKFMKNEPPSYFGVGGPIFKKDHTHVQMIKLYYQNECSLVKTLRALRPFYGRRDGPSKSTLQRLVAKFKTTGSVNNLQTPLRQRNARSAENIAAVRVSVQENALQSIPRPGRVKISSGYLKTCAETKTAAIGTFFPVPQSARSFLWDLHVKNH</sequence>
<proteinExistence type="predicted"/>
<feature type="domain" description="DUF4817" evidence="1">
    <location>
        <begin position="115"/>
        <end position="165"/>
    </location>
</feature>